<dbReference type="PRINTS" id="PR00134">
    <property type="entry name" value="GLHYDRLASE10"/>
</dbReference>
<comment type="catalytic activity">
    <reaction evidence="6">
        <text>Endohydrolysis of (1-&gt;4)-beta-D-xylosidic linkages in xylans.</text>
        <dbReference type="EC" id="3.2.1.8"/>
    </reaction>
</comment>
<dbReference type="InterPro" id="IPR008979">
    <property type="entry name" value="Galactose-bd-like_sf"/>
</dbReference>
<evidence type="ECO:0000256" key="2">
    <source>
        <dbReference type="ARBA" id="ARBA00022801"/>
    </source>
</evidence>
<keyword evidence="4 6" id="KW-0326">Glycosidase</keyword>
<feature type="domain" description="GH10" evidence="9">
    <location>
        <begin position="192"/>
        <end position="529"/>
    </location>
</feature>
<evidence type="ECO:0000256" key="5">
    <source>
        <dbReference type="ARBA" id="ARBA00023326"/>
    </source>
</evidence>
<protein>
    <recommendedName>
        <fullName evidence="6">Beta-xylanase</fullName>
        <ecNumber evidence="6">3.2.1.8</ecNumber>
    </recommendedName>
</protein>
<dbReference type="AlphaFoldDB" id="A0A401UV22"/>
<dbReference type="PROSITE" id="PS51760">
    <property type="entry name" value="GH10_2"/>
    <property type="match status" value="1"/>
</dbReference>
<evidence type="ECO:0000256" key="1">
    <source>
        <dbReference type="ARBA" id="ARBA00022737"/>
    </source>
</evidence>
<keyword evidence="11" id="KW-1185">Reference proteome</keyword>
<dbReference type="PROSITE" id="PS51173">
    <property type="entry name" value="CBM2"/>
    <property type="match status" value="1"/>
</dbReference>
<dbReference type="Gene3D" id="2.60.40.290">
    <property type="match status" value="1"/>
</dbReference>
<dbReference type="OrthoDB" id="9815836at2"/>
<evidence type="ECO:0000256" key="3">
    <source>
        <dbReference type="ARBA" id="ARBA00023277"/>
    </source>
</evidence>
<dbReference type="Pfam" id="PF02018">
    <property type="entry name" value="CBM_4_9"/>
    <property type="match status" value="1"/>
</dbReference>
<dbReference type="Gene3D" id="2.60.120.260">
    <property type="entry name" value="Galactose-binding domain-like"/>
    <property type="match status" value="1"/>
</dbReference>
<dbReference type="Pfam" id="PF00553">
    <property type="entry name" value="CBM_2"/>
    <property type="match status" value="1"/>
</dbReference>
<dbReference type="InterPro" id="IPR001000">
    <property type="entry name" value="GH10_dom"/>
</dbReference>
<dbReference type="GO" id="GO:0030247">
    <property type="term" value="F:polysaccharide binding"/>
    <property type="evidence" value="ECO:0007669"/>
    <property type="project" value="UniProtKB-UniRule"/>
</dbReference>
<comment type="caution">
    <text evidence="10">The sequence shown here is derived from an EMBL/GenBank/DDBJ whole genome shotgun (WGS) entry which is preliminary data.</text>
</comment>
<dbReference type="RefSeq" id="WP_124341016.1">
    <property type="nucleotide sequence ID" value="NZ_BHYL01000004.1"/>
</dbReference>
<dbReference type="SMART" id="SM00633">
    <property type="entry name" value="Glyco_10"/>
    <property type="match status" value="1"/>
</dbReference>
<evidence type="ECO:0000259" key="9">
    <source>
        <dbReference type="PROSITE" id="PS51760"/>
    </source>
</evidence>
<feature type="region of interest" description="Disordered" evidence="7">
    <location>
        <begin position="528"/>
        <end position="584"/>
    </location>
</feature>
<organism evidence="10 11">
    <name type="scientific">Cellulomonas algicola</name>
    <dbReference type="NCBI Taxonomy" id="2071633"/>
    <lineage>
        <taxon>Bacteria</taxon>
        <taxon>Bacillati</taxon>
        <taxon>Actinomycetota</taxon>
        <taxon>Actinomycetes</taxon>
        <taxon>Micrococcales</taxon>
        <taxon>Cellulomonadaceae</taxon>
        <taxon>Cellulomonas</taxon>
    </lineage>
</organism>
<dbReference type="SMART" id="SM00637">
    <property type="entry name" value="CBD_II"/>
    <property type="match status" value="1"/>
</dbReference>
<dbReference type="Pfam" id="PF00331">
    <property type="entry name" value="Glyco_hydro_10"/>
    <property type="match status" value="1"/>
</dbReference>
<dbReference type="EC" id="3.2.1.8" evidence="6"/>
<dbReference type="SUPFAM" id="SSF49785">
    <property type="entry name" value="Galactose-binding domain-like"/>
    <property type="match status" value="1"/>
</dbReference>
<evidence type="ECO:0000256" key="6">
    <source>
        <dbReference type="RuleBase" id="RU361174"/>
    </source>
</evidence>
<dbReference type="InterPro" id="IPR008965">
    <property type="entry name" value="CBM2/CBM3_carb-bd_dom_sf"/>
</dbReference>
<dbReference type="GO" id="GO:0031176">
    <property type="term" value="F:endo-1,4-beta-xylanase activity"/>
    <property type="evidence" value="ECO:0007669"/>
    <property type="project" value="UniProtKB-EC"/>
</dbReference>
<evidence type="ECO:0000256" key="4">
    <source>
        <dbReference type="ARBA" id="ARBA00023295"/>
    </source>
</evidence>
<dbReference type="Gene3D" id="3.20.20.80">
    <property type="entry name" value="Glycosidases"/>
    <property type="match status" value="1"/>
</dbReference>
<feature type="domain" description="CBM2" evidence="8">
    <location>
        <begin position="579"/>
        <end position="691"/>
    </location>
</feature>
<dbReference type="InterPro" id="IPR003305">
    <property type="entry name" value="CenC_carb-bd"/>
</dbReference>
<comment type="similarity">
    <text evidence="6">Belongs to the glycosyl hydrolase 10 (cellulase F) family.</text>
</comment>
<keyword evidence="1" id="KW-0677">Repeat</keyword>
<dbReference type="InterPro" id="IPR012291">
    <property type="entry name" value="CBM2_carb-bd_dom_sf"/>
</dbReference>
<dbReference type="SUPFAM" id="SSF51445">
    <property type="entry name" value="(Trans)glycosidases"/>
    <property type="match status" value="1"/>
</dbReference>
<evidence type="ECO:0000259" key="8">
    <source>
        <dbReference type="PROSITE" id="PS51173"/>
    </source>
</evidence>
<dbReference type="InterPro" id="IPR044846">
    <property type="entry name" value="GH10"/>
</dbReference>
<gene>
    <name evidence="10" type="ORF">CTKZ_00240</name>
</gene>
<dbReference type="PANTHER" id="PTHR31490">
    <property type="entry name" value="GLYCOSYL HYDROLASE"/>
    <property type="match status" value="1"/>
</dbReference>
<evidence type="ECO:0000313" key="11">
    <source>
        <dbReference type="Proteomes" id="UP000288246"/>
    </source>
</evidence>
<reference evidence="10 11" key="1">
    <citation type="submission" date="2018-11" db="EMBL/GenBank/DDBJ databases">
        <title>Draft genome sequence of Cellulomonas takizawaensis strain TKZ-21.</title>
        <authorList>
            <person name="Yamamura H."/>
            <person name="Hayashi T."/>
            <person name="Hamada M."/>
            <person name="Serisawa Y."/>
            <person name="Matsuyama K."/>
            <person name="Nakagawa Y."/>
            <person name="Otoguro M."/>
            <person name="Yanagida F."/>
            <person name="Hayakawa M."/>
        </authorList>
    </citation>
    <scope>NUCLEOTIDE SEQUENCE [LARGE SCALE GENOMIC DNA]</scope>
    <source>
        <strain evidence="10 11">TKZ-21</strain>
    </source>
</reference>
<dbReference type="Proteomes" id="UP000288246">
    <property type="component" value="Unassembled WGS sequence"/>
</dbReference>
<keyword evidence="5 6" id="KW-0624">Polysaccharide degradation</keyword>
<dbReference type="InterPro" id="IPR017853">
    <property type="entry name" value="GH"/>
</dbReference>
<dbReference type="EMBL" id="BHYL01000004">
    <property type="protein sequence ID" value="GCD18462.1"/>
    <property type="molecule type" value="Genomic_DNA"/>
</dbReference>
<sequence>MPHPGARTPLRTATVLVAALALVLTGVLAALRAQPAAAAAVTVLSADFESGAAGWAGRGAATVAVDGTDAPRGTQSLRVTGRTASWNGATRDVTDLFEPGTTYTVSAWVRLPAGSSGTAGVRLSAQRDNPSGTAYETIATAEGVTSGSWSQVTGSYTPGPFATASLYVETTGSLTDLLLDDVLVTSTALTPDLTLPSLKQTWATSFPLGAAVEAPETLGARSDLLLRHFGQVTAGNAMKPDATHPAEGTWTFAGADQIVDYAVAHDLRVYGHTLLWHQQTPAWFFQRADGSALTTSAEDQAVLRSRLQTHIQTLADHFRTTYGEYGTAGNPIFAFDVVNEVVDESQPDGLRRSEWYRVLGPSYIADAFRYARAAFGPEVLLFINDYNTEFSNKRAPYLSLVKSLLAQGVPVDGVGHQLHVEVGRSISGMEDTITAFEALPVTQAVTELDVSSYRSSGESWTTPPQSRLVEQAYYYRDVFAMLKKHASSLESVTLWGLDDSRTWLRSGAAPLLFDGTLTAKPAYWGLVDPSRVEGTPTPTPTTPTPTPTTPTPTTPTPTPTTPTPTPTTPTPTPTTPTPTPTSGGACVVDYQVSSAWPGGFVGQVTVINNGPEAVDGWTVRWTFGAGERLSQAWSTTATQQGSTVTATHLSWNSRLAASGGSTTFGFIGTSTATPAANPTAASLDGTACVVR</sequence>
<keyword evidence="3 6" id="KW-0119">Carbohydrate metabolism</keyword>
<accession>A0A401UV22</accession>
<dbReference type="InterPro" id="IPR001919">
    <property type="entry name" value="CBD2"/>
</dbReference>
<keyword evidence="2 6" id="KW-0378">Hydrolase</keyword>
<feature type="compositionally biased region" description="Pro residues" evidence="7">
    <location>
        <begin position="537"/>
        <end position="579"/>
    </location>
</feature>
<evidence type="ECO:0000313" key="10">
    <source>
        <dbReference type="EMBL" id="GCD18462.1"/>
    </source>
</evidence>
<dbReference type="PANTHER" id="PTHR31490:SF90">
    <property type="entry name" value="ENDO-1,4-BETA-XYLANASE A"/>
    <property type="match status" value="1"/>
</dbReference>
<name>A0A401UV22_9CELL</name>
<dbReference type="SUPFAM" id="SSF49384">
    <property type="entry name" value="Carbohydrate-binding domain"/>
    <property type="match status" value="1"/>
</dbReference>
<dbReference type="GO" id="GO:0045493">
    <property type="term" value="P:xylan catabolic process"/>
    <property type="evidence" value="ECO:0007669"/>
    <property type="project" value="UniProtKB-KW"/>
</dbReference>
<proteinExistence type="inferred from homology"/>
<evidence type="ECO:0000256" key="7">
    <source>
        <dbReference type="SAM" id="MobiDB-lite"/>
    </source>
</evidence>